<evidence type="ECO:0000256" key="2">
    <source>
        <dbReference type="ARBA" id="ARBA00022679"/>
    </source>
</evidence>
<evidence type="ECO:0000256" key="7">
    <source>
        <dbReference type="ARBA" id="ARBA00080774"/>
    </source>
</evidence>
<dbReference type="PIRSF" id="PIRSF005211">
    <property type="entry name" value="Ab_hydro_YheT"/>
    <property type="match status" value="1"/>
</dbReference>
<dbReference type="InterPro" id="IPR012020">
    <property type="entry name" value="ABHD4"/>
</dbReference>
<dbReference type="EC" id="2.3.1.84" evidence="6"/>
<feature type="active site" description="Charge relay system" evidence="8">
    <location>
        <position position="368"/>
    </location>
</feature>
<feature type="domain" description="AB hydrolase-1" evidence="10">
    <location>
        <begin position="149"/>
        <end position="399"/>
    </location>
</feature>
<keyword evidence="12" id="KW-1185">Reference proteome</keyword>
<dbReference type="GO" id="GO:0051793">
    <property type="term" value="P:medium-chain fatty acid catabolic process"/>
    <property type="evidence" value="ECO:0007669"/>
    <property type="project" value="UniProtKB-ARBA"/>
</dbReference>
<evidence type="ECO:0000256" key="5">
    <source>
        <dbReference type="ARBA" id="ARBA00054277"/>
    </source>
</evidence>
<dbReference type="FunFam" id="3.40.50.1820:FF:000137">
    <property type="entry name" value="EEB1p Acyl-coenzymeA:ethanol O-acyltransferase"/>
    <property type="match status" value="1"/>
</dbReference>
<evidence type="ECO:0000256" key="8">
    <source>
        <dbReference type="PIRSR" id="PIRSR005211-1"/>
    </source>
</evidence>
<evidence type="ECO:0000256" key="4">
    <source>
        <dbReference type="ARBA" id="ARBA00050620"/>
    </source>
</evidence>
<dbReference type="EMBL" id="JAWDJX010000039">
    <property type="protein sequence ID" value="KAK3049528.1"/>
    <property type="molecule type" value="Genomic_DNA"/>
</dbReference>
<evidence type="ECO:0000313" key="12">
    <source>
        <dbReference type="Proteomes" id="UP001271007"/>
    </source>
</evidence>
<comment type="similarity">
    <text evidence="1">Belongs to the AB hydrolase superfamily. AB hydrolase 4 family.</text>
</comment>
<dbReference type="Proteomes" id="UP001271007">
    <property type="component" value="Unassembled WGS sequence"/>
</dbReference>
<dbReference type="GO" id="GO:0047372">
    <property type="term" value="F:monoacylglycerol lipase activity"/>
    <property type="evidence" value="ECO:0007669"/>
    <property type="project" value="TreeGrafter"/>
</dbReference>
<keyword evidence="2" id="KW-0808">Transferase</keyword>
<dbReference type="GO" id="GO:0004026">
    <property type="term" value="F:alcohol O-acetyltransferase activity"/>
    <property type="evidence" value="ECO:0007669"/>
    <property type="project" value="UniProtKB-EC"/>
</dbReference>
<name>A0AAJ0G9G3_9PEZI</name>
<proteinExistence type="inferred from homology"/>
<gene>
    <name evidence="11" type="ORF">LTR09_009195</name>
</gene>
<dbReference type="GO" id="GO:0008126">
    <property type="term" value="F:acetylesterase activity"/>
    <property type="evidence" value="ECO:0007669"/>
    <property type="project" value="TreeGrafter"/>
</dbReference>
<reference evidence="11" key="1">
    <citation type="submission" date="2023-04" db="EMBL/GenBank/DDBJ databases">
        <title>Black Yeasts Isolated from many extreme environments.</title>
        <authorList>
            <person name="Coleine C."/>
            <person name="Stajich J.E."/>
            <person name="Selbmann L."/>
        </authorList>
    </citation>
    <scope>NUCLEOTIDE SEQUENCE</scope>
    <source>
        <strain evidence="11">CCFEE 5312</strain>
    </source>
</reference>
<accession>A0AAJ0G9G3</accession>
<evidence type="ECO:0000313" key="11">
    <source>
        <dbReference type="EMBL" id="KAK3049528.1"/>
    </source>
</evidence>
<feature type="region of interest" description="Disordered" evidence="9">
    <location>
        <begin position="100"/>
        <end position="127"/>
    </location>
</feature>
<dbReference type="AlphaFoldDB" id="A0AAJ0G9G3"/>
<keyword evidence="3" id="KW-0378">Hydrolase</keyword>
<dbReference type="InterPro" id="IPR000073">
    <property type="entry name" value="AB_hydrolase_1"/>
</dbReference>
<dbReference type="PANTHER" id="PTHR10794">
    <property type="entry name" value="ABHYDROLASE DOMAIN-CONTAINING PROTEIN"/>
    <property type="match status" value="1"/>
</dbReference>
<evidence type="ECO:0000259" key="10">
    <source>
        <dbReference type="Pfam" id="PF00561"/>
    </source>
</evidence>
<evidence type="ECO:0000256" key="6">
    <source>
        <dbReference type="ARBA" id="ARBA00066969"/>
    </source>
</evidence>
<dbReference type="PANTHER" id="PTHR10794:SF63">
    <property type="entry name" value="ALPHA_BETA HYDROLASE 1, ISOFORM A"/>
    <property type="match status" value="1"/>
</dbReference>
<organism evidence="11 12">
    <name type="scientific">Extremus antarcticus</name>
    <dbReference type="NCBI Taxonomy" id="702011"/>
    <lineage>
        <taxon>Eukaryota</taxon>
        <taxon>Fungi</taxon>
        <taxon>Dikarya</taxon>
        <taxon>Ascomycota</taxon>
        <taxon>Pezizomycotina</taxon>
        <taxon>Dothideomycetes</taxon>
        <taxon>Dothideomycetidae</taxon>
        <taxon>Mycosphaerellales</taxon>
        <taxon>Extremaceae</taxon>
        <taxon>Extremus</taxon>
    </lineage>
</organism>
<protein>
    <recommendedName>
        <fullName evidence="6">alcohol O-acetyltransferase</fullName>
        <ecNumber evidence="6">2.3.1.84</ecNumber>
    </recommendedName>
    <alternativeName>
        <fullName evidence="7">Alcohol O-acetyltransferase</fullName>
    </alternativeName>
</protein>
<feature type="active site" description="Charge relay system" evidence="8">
    <location>
        <position position="242"/>
    </location>
</feature>
<comment type="function">
    <text evidence="5">Displays enzymatic activity both for medium-chain fatty acid (MCFA) ethyl ester synthesis and hydrolysis (esterase activity). MCFA are toxic for yeast and this enzyme could thus be involved in their detoxification by esterification.</text>
</comment>
<dbReference type="Pfam" id="PF00561">
    <property type="entry name" value="Abhydrolase_1"/>
    <property type="match status" value="1"/>
</dbReference>
<comment type="catalytic activity">
    <reaction evidence="4">
        <text>an aliphatic alcohol + acetyl-CoA = an acetyl ester + CoA</text>
        <dbReference type="Rhea" id="RHEA:17229"/>
        <dbReference type="ChEBI" id="CHEBI:2571"/>
        <dbReference type="ChEBI" id="CHEBI:47622"/>
        <dbReference type="ChEBI" id="CHEBI:57287"/>
        <dbReference type="ChEBI" id="CHEBI:57288"/>
        <dbReference type="EC" id="2.3.1.84"/>
    </reaction>
</comment>
<dbReference type="SUPFAM" id="SSF53474">
    <property type="entry name" value="alpha/beta-Hydrolases"/>
    <property type="match status" value="1"/>
</dbReference>
<dbReference type="GO" id="GO:0051792">
    <property type="term" value="P:medium-chain fatty acid biosynthetic process"/>
    <property type="evidence" value="ECO:0007669"/>
    <property type="project" value="TreeGrafter"/>
</dbReference>
<dbReference type="InterPro" id="IPR050960">
    <property type="entry name" value="AB_hydrolase_4_sf"/>
</dbReference>
<comment type="caution">
    <text evidence="11">The sequence shown here is derived from an EMBL/GenBank/DDBJ whole genome shotgun (WGS) entry which is preliminary data.</text>
</comment>
<evidence type="ECO:0000256" key="1">
    <source>
        <dbReference type="ARBA" id="ARBA00010884"/>
    </source>
</evidence>
<evidence type="ECO:0000256" key="9">
    <source>
        <dbReference type="SAM" id="MobiDB-lite"/>
    </source>
</evidence>
<sequence>MALSWYPGKTSIEYTHSKEPLILPSKSGSAPSRALPELIKDVVPDCTLNPLLFNGHLQTFWTASNKGGPPIHYKRRTFESSDSRFAGHYTVDLAVAPPKKAVTKAEDGGPEDEGLREDPVGVGHHRLPPRTTYFTNKEFENLGSEDTKPLIIALHGLSGGSYEVYLRHVLAPLVVETAEGEGLGGLSGGDWEALVVNSRGCAGSKITSSILYNARATWDMRQTVKWCRETWPKRPLYAIGFSLGANILANYLGEEGSNSLLSAAIVVSNPWKLEISSMVLRRSYVGLNVYSTAMGTSLRKLFDTHREQMTHIDPANIAKVKYLHEFDREVQCPTWGYPTEGAYYRDASSADSVLNIRTPTLCLHARDDPIAADEAVPYEEIAQNPYVVMCATGGGGHLSWFEWDGGRWHAKPAVAFLNAMARGVDSSKIEMPNSMSELPANPSGHKMPFVFEPMRRKCHLADGEH</sequence>
<dbReference type="Gene3D" id="3.40.50.1820">
    <property type="entry name" value="alpha/beta hydrolase"/>
    <property type="match status" value="1"/>
</dbReference>
<dbReference type="InterPro" id="IPR029058">
    <property type="entry name" value="AB_hydrolase_fold"/>
</dbReference>
<feature type="active site" description="Charge relay system" evidence="8">
    <location>
        <position position="397"/>
    </location>
</feature>
<evidence type="ECO:0000256" key="3">
    <source>
        <dbReference type="ARBA" id="ARBA00022801"/>
    </source>
</evidence>